<dbReference type="GO" id="GO:0036156">
    <property type="term" value="C:inner dynein arm"/>
    <property type="evidence" value="ECO:0007669"/>
    <property type="project" value="TreeGrafter"/>
</dbReference>
<evidence type="ECO:0000313" key="5">
    <source>
        <dbReference type="EMBL" id="CAG7727820.1"/>
    </source>
</evidence>
<feature type="compositionally biased region" description="Polar residues" evidence="4">
    <location>
        <begin position="1"/>
        <end position="14"/>
    </location>
</feature>
<feature type="region of interest" description="Disordered" evidence="4">
    <location>
        <begin position="184"/>
        <end position="222"/>
    </location>
</feature>
<evidence type="ECO:0000256" key="1">
    <source>
        <dbReference type="ARBA" id="ARBA00022490"/>
    </source>
</evidence>
<dbReference type="GO" id="GO:0060294">
    <property type="term" value="P:cilium movement involved in cell motility"/>
    <property type="evidence" value="ECO:0007669"/>
    <property type="project" value="TreeGrafter"/>
</dbReference>
<proteinExistence type="predicted"/>
<evidence type="ECO:0000256" key="3">
    <source>
        <dbReference type="ARBA" id="ARBA00022737"/>
    </source>
</evidence>
<feature type="compositionally biased region" description="Polar residues" evidence="4">
    <location>
        <begin position="68"/>
        <end position="79"/>
    </location>
</feature>
<feature type="compositionally biased region" description="Basic and acidic residues" evidence="4">
    <location>
        <begin position="101"/>
        <end position="120"/>
    </location>
</feature>
<dbReference type="PANTHER" id="PTHR12442">
    <property type="entry name" value="DYNEIN INTERMEDIATE CHAIN"/>
    <property type="match status" value="1"/>
</dbReference>
<evidence type="ECO:0000256" key="4">
    <source>
        <dbReference type="SAM" id="MobiDB-lite"/>
    </source>
</evidence>
<dbReference type="GO" id="GO:0045504">
    <property type="term" value="F:dynein heavy chain binding"/>
    <property type="evidence" value="ECO:0007669"/>
    <property type="project" value="TreeGrafter"/>
</dbReference>
<keyword evidence="6" id="KW-1185">Reference proteome</keyword>
<dbReference type="InterPro" id="IPR001680">
    <property type="entry name" value="WD40_rpt"/>
</dbReference>
<feature type="compositionally biased region" description="Acidic residues" evidence="4">
    <location>
        <begin position="1230"/>
        <end position="1241"/>
    </location>
</feature>
<feature type="compositionally biased region" description="Acidic residues" evidence="4">
    <location>
        <begin position="121"/>
        <end position="133"/>
    </location>
</feature>
<name>A0A8J2P0V0_9HEXA</name>
<feature type="region of interest" description="Disordered" evidence="4">
    <location>
        <begin position="1216"/>
        <end position="1241"/>
    </location>
</feature>
<dbReference type="Proteomes" id="UP000708208">
    <property type="component" value="Unassembled WGS sequence"/>
</dbReference>
<feature type="compositionally biased region" description="Basic and acidic residues" evidence="4">
    <location>
        <begin position="1216"/>
        <end position="1226"/>
    </location>
</feature>
<feature type="region of interest" description="Disordered" evidence="4">
    <location>
        <begin position="1"/>
        <end position="143"/>
    </location>
</feature>
<dbReference type="GO" id="GO:0045503">
    <property type="term" value="F:dynein light chain binding"/>
    <property type="evidence" value="ECO:0007669"/>
    <property type="project" value="TreeGrafter"/>
</dbReference>
<feature type="region of interest" description="Disordered" evidence="4">
    <location>
        <begin position="862"/>
        <end position="907"/>
    </location>
</feature>
<evidence type="ECO:0000313" key="6">
    <source>
        <dbReference type="Proteomes" id="UP000708208"/>
    </source>
</evidence>
<feature type="compositionally biased region" description="Acidic residues" evidence="4">
    <location>
        <begin position="83"/>
        <end position="92"/>
    </location>
</feature>
<gene>
    <name evidence="5" type="ORF">AFUS01_LOCUS16642</name>
</gene>
<dbReference type="EMBL" id="CAJVCH010154046">
    <property type="protein sequence ID" value="CAG7727820.1"/>
    <property type="molecule type" value="Genomic_DNA"/>
</dbReference>
<keyword evidence="3" id="KW-0677">Repeat</keyword>
<evidence type="ECO:0000256" key="2">
    <source>
        <dbReference type="ARBA" id="ARBA00022574"/>
    </source>
</evidence>
<accession>A0A8J2P0V0</accession>
<evidence type="ECO:0008006" key="7">
    <source>
        <dbReference type="Google" id="ProtNLM"/>
    </source>
</evidence>
<keyword evidence="1" id="KW-0963">Cytoplasm</keyword>
<organism evidence="5 6">
    <name type="scientific">Allacma fusca</name>
    <dbReference type="NCBI Taxonomy" id="39272"/>
    <lineage>
        <taxon>Eukaryota</taxon>
        <taxon>Metazoa</taxon>
        <taxon>Ecdysozoa</taxon>
        <taxon>Arthropoda</taxon>
        <taxon>Hexapoda</taxon>
        <taxon>Collembola</taxon>
        <taxon>Symphypleona</taxon>
        <taxon>Sminthuridae</taxon>
        <taxon>Allacma</taxon>
    </lineage>
</organism>
<dbReference type="AlphaFoldDB" id="A0A8J2P0V0"/>
<comment type="caution">
    <text evidence="5">The sequence shown here is derived from an EMBL/GenBank/DDBJ whole genome shotgun (WGS) entry which is preliminary data.</text>
</comment>
<dbReference type="GO" id="GO:0036159">
    <property type="term" value="P:inner dynein arm assembly"/>
    <property type="evidence" value="ECO:0007669"/>
    <property type="project" value="TreeGrafter"/>
</dbReference>
<feature type="compositionally biased region" description="Acidic residues" evidence="4">
    <location>
        <begin position="43"/>
        <end position="56"/>
    </location>
</feature>
<keyword evidence="2" id="KW-0853">WD repeat</keyword>
<dbReference type="InterPro" id="IPR050687">
    <property type="entry name" value="Dynein_IC"/>
</dbReference>
<dbReference type="PANTHER" id="PTHR12442:SF5">
    <property type="entry name" value="DYNEIN AXONEMAL INTERMEDIATE CHAIN 3"/>
    <property type="match status" value="1"/>
</dbReference>
<sequence length="1241" mass="140360">MSNTNSTPSENKTPSSDDHNEQNEAEEETGGVSRHSSEHIEEAEGDQLEEQEDVGEVDIVSGGEPPSTIRSHAGSTGQSETEGAGETEDETALDPMAKKRREYEERKKKKKEEEQEKQDQVEEQEHDEDEDETSLLYRHDSELTPRQIVDKDILWYDLLLANEDLMDMPAPTAPVEIVEEPEVHIEEEEVEEEEITDEPSEAEEEEEEAPQEEETAQMESMDIDDPDNIVNMMMQQQDEDEDDLKILFQTDAFNQDQETDTLANQDGIVGITLSDETKQFLEIETDLSEWHEKFTWLSTKRVLLHIYIYEEKSEFAPFYKLIKSYPDFAMLMGIDFLQQTGNTFYLCVTPEARNYVLNPPKKRKVFVDLKKKEEEAWDKLASIVPRKWRSLGSELEVDAESIKNSRPLLTVYAYRYSEYFFAETNFQDSKYPEGSECSFTEFPSKDLSDFPGIERKEINKGVQVNPPKISTESQTGFSFKRNKMVQHEVQFIAPEEAETTMAIPEFQTFLNNARTPIERALQQNEMLNTMADDYHNLRAVKGHEVEFNNESVLLQEYQTYADLRHSKGRCVTYMTFHPLLDEVVIMAFTEDVTFDRKIEYHSKTLMDPNFVLIWDLKDPSRPQLMLDAPSDVYSFMVSPSDPNLVCGGCENGQVVLWDLGRHYIELRNKIQDRKQKNQESSSKSQTFLEKLKDSAEKYVCPLIPTAGMSNLDSSHKRGVTAVHWLPPHVELGKNGNLYDSSWNGRSPQFFSVAGDSSARVWDIRVQKLGLDEFDAPPVASVKVNPWHHLENNTWKFSMKFTLDDGSGTMYCNVMTLSEGKIGDTLTVDSDSWTGTGSVGSAPSGDTIDSLKSFSSLGTASQIAVRKSTRGHKPSSHISEPDQSRSIIDAPSVDHKPSSVGTGSAHSKSIAGGDADFDNINAMAKRAGGMMSTTNALTSFFAGTETGHVALIDWLRNKDGSINPDASGNKVCQNMFIMSTHDGAITSIQRSPFHHELILVVGGGTVSIWKEHAGSPILATLGGENFPWCGCWSTTRPGVFFCGTREGSLQVWDLMEKSHAPVLTQQISPGRIVTVATPKALTQKKHFLAVGDSQGNLFVMLIPRYYSKLQPSENQTIVELMNREESRMSAWVSDTESRQERIRVINQQWKDKRVQKTEKELHEKELRVEARLSAEYLDFLEFQAKLATKLKREEPELPTDELDIDAELDALVQAAEEKEMERLKEQAAEESNNEAEEEAEDT</sequence>
<reference evidence="5" key="1">
    <citation type="submission" date="2021-06" db="EMBL/GenBank/DDBJ databases">
        <authorList>
            <person name="Hodson N. C."/>
            <person name="Mongue J. A."/>
            <person name="Jaron S. K."/>
        </authorList>
    </citation>
    <scope>NUCLEOTIDE SEQUENCE</scope>
</reference>
<dbReference type="OrthoDB" id="6619788at2759"/>
<dbReference type="SMART" id="SM00320">
    <property type="entry name" value="WD40"/>
    <property type="match status" value="4"/>
</dbReference>
<protein>
    <recommendedName>
        <fullName evidence="7">WD repeat-containing protein 63</fullName>
    </recommendedName>
</protein>